<dbReference type="RefSeq" id="XP_013761131.1">
    <property type="nucleotide sequence ID" value="XM_013905677.1"/>
</dbReference>
<evidence type="ECO:0000256" key="3">
    <source>
        <dbReference type="ARBA" id="ARBA00022833"/>
    </source>
</evidence>
<name>A0A0L0DUX3_THETB</name>
<dbReference type="EMBL" id="GL349440">
    <property type="protein sequence ID" value="KNC56089.1"/>
    <property type="molecule type" value="Genomic_DNA"/>
</dbReference>
<keyword evidence="5" id="KW-0812">Transmembrane</keyword>
<proteinExistence type="predicted"/>
<dbReference type="SUPFAM" id="SSF144232">
    <property type="entry name" value="HIT/MYND zinc finger-like"/>
    <property type="match status" value="1"/>
</dbReference>
<reference evidence="7 8" key="1">
    <citation type="submission" date="2010-05" db="EMBL/GenBank/DDBJ databases">
        <title>The Genome Sequence of Thecamonas trahens ATCC 50062.</title>
        <authorList>
            <consortium name="The Broad Institute Genome Sequencing Platform"/>
            <person name="Russ C."/>
            <person name="Cuomo C."/>
            <person name="Shea T."/>
            <person name="Young S.K."/>
            <person name="Zeng Q."/>
            <person name="Koehrsen M."/>
            <person name="Haas B."/>
            <person name="Borodovsky M."/>
            <person name="Guigo R."/>
            <person name="Alvarado L."/>
            <person name="Berlin A."/>
            <person name="Bochicchio J."/>
            <person name="Borenstein D."/>
            <person name="Chapman S."/>
            <person name="Chen Z."/>
            <person name="Freedman E."/>
            <person name="Gellesch M."/>
            <person name="Goldberg J."/>
            <person name="Griggs A."/>
            <person name="Gujja S."/>
            <person name="Heilman E."/>
            <person name="Heiman D."/>
            <person name="Hepburn T."/>
            <person name="Howarth C."/>
            <person name="Jen D."/>
            <person name="Larson L."/>
            <person name="Mehta T."/>
            <person name="Park D."/>
            <person name="Pearson M."/>
            <person name="Roberts A."/>
            <person name="Saif S."/>
            <person name="Shenoy N."/>
            <person name="Sisk P."/>
            <person name="Stolte C."/>
            <person name="Sykes S."/>
            <person name="Thomson T."/>
            <person name="Walk T."/>
            <person name="White J."/>
            <person name="Yandava C."/>
            <person name="Burger G."/>
            <person name="Gray M.W."/>
            <person name="Holland P.W.H."/>
            <person name="King N."/>
            <person name="Lang F.B.F."/>
            <person name="Roger A.J."/>
            <person name="Ruiz-Trillo I."/>
            <person name="Lander E."/>
            <person name="Nusbaum C."/>
        </authorList>
    </citation>
    <scope>NUCLEOTIDE SEQUENCE [LARGE SCALE GENOMIC DNA]</scope>
    <source>
        <strain evidence="7 8">ATCC 50062</strain>
    </source>
</reference>
<dbReference type="InterPro" id="IPR002893">
    <property type="entry name" value="Znf_MYND"/>
</dbReference>
<dbReference type="AlphaFoldDB" id="A0A0L0DUX3"/>
<dbReference type="OrthoDB" id="432970at2759"/>
<dbReference type="InterPro" id="IPR011249">
    <property type="entry name" value="Metalloenz_LuxS/M16"/>
</dbReference>
<dbReference type="InterPro" id="IPR007863">
    <property type="entry name" value="Peptidase_M16_C"/>
</dbReference>
<dbReference type="GO" id="GO:0008270">
    <property type="term" value="F:zinc ion binding"/>
    <property type="evidence" value="ECO:0007669"/>
    <property type="project" value="UniProtKB-KW"/>
</dbReference>
<dbReference type="Pfam" id="PF01753">
    <property type="entry name" value="zf-MYND"/>
    <property type="match status" value="1"/>
</dbReference>
<dbReference type="GeneID" id="25561810"/>
<dbReference type="Proteomes" id="UP000054408">
    <property type="component" value="Unassembled WGS sequence"/>
</dbReference>
<keyword evidence="8" id="KW-1185">Reference proteome</keyword>
<evidence type="ECO:0000259" key="6">
    <source>
        <dbReference type="PROSITE" id="PS50865"/>
    </source>
</evidence>
<feature type="transmembrane region" description="Helical" evidence="5">
    <location>
        <begin position="1060"/>
        <end position="1081"/>
    </location>
</feature>
<sequence>MHKLLASGTEVIVASSGTLAGEALLRLVVGGGAGAEPPEVPFLSALVPHLLVQASTLYGPGDVDSLMAAWSTSLNVGALAYATVHLDVIVPFAAVDKAIALLANLVRHPAYTVDHLHDAYYTLANGSSAEGRHELTAVGLRDSGSESLGETRLAELGDAISANPDEVIAAADAFYAKWYTPSNMALVVVGDVEPERVISLASAWFGPSDDRACVLCGKHGRRCSSCRGPTYCSSACQNRHWAKHKARCTTSIAPAVERIDAARAAVASNSIAPAARHQASWHSLEDHIAQLGDRPRVIVMSGPNDSVELIVRLTSLPRMSAPRRAALRSCLEQAVGLRLAMAHGAALLSTGVELRCAPGLDLAIITVTVADGSIPPVLHSLIGVVSVLARDGMLDLERSMAVSVISYHDMTMTGLQHAVADLTQDWVIGLTAEQDYTPAVGLDATAADCPDLESLNSIVKAALSVAPSQISLHIAFSSSRDEATTLFRVADNLGVLQAALAASMAKYSKIVDDALEANHTAPAWISEAARSSGEDTFADAAGQLAPPSAVVATSSPASQLMGYAANSRTYANGMTVVCMALPSMSHEVALMIRGSLVAHDTGSAPNVQACKDACRGLELLLTERWPGLSQLHTKRSMLGVSEISVELSNTDVLIGISIPHALLQRFVVMLRLLMTETVPPETPDELDGSWLKRQGKDLTGRIHDKAVKRQVTKARNALSHGRTTSLPKRGLLGTAVAHLFGLIPFDETSTVSAADVAAGEALRRLAFGTPSSVTVSAVGAIDDDAFHAIGAQYLASIENRCASLDAAVADAEALGLLVQDGSNSLRLTPDLPPGEEVVVEFGGDSPRAAMSLLMPVQLFDARDMVLLTVWTHLVCAQFESDLRGYGLVGAQWELESLDNATIIEYPSLAYGVIRMEAYTAALEMLSDQCRGLIDRYRLGYIMGADDEKGLFTFSETAVSSSIAHLSVIVGLTLQQPRLWVEAISAKNDMLGQIDSVYSSWKHAESEGVANDELAAFAARLLTSRIQIVATMPTNTASPVARAARWFGRVTASVLGCSSTAAAAVAMGAAAAAAVAAAVLVVRPRVFTSLV</sequence>
<dbReference type="PROSITE" id="PS50865">
    <property type="entry name" value="ZF_MYND_2"/>
    <property type="match status" value="1"/>
</dbReference>
<keyword evidence="1" id="KW-0479">Metal-binding</keyword>
<feature type="domain" description="MYND-type" evidence="6">
    <location>
        <begin position="213"/>
        <end position="248"/>
    </location>
</feature>
<evidence type="ECO:0000313" key="8">
    <source>
        <dbReference type="Proteomes" id="UP000054408"/>
    </source>
</evidence>
<evidence type="ECO:0000256" key="5">
    <source>
        <dbReference type="SAM" id="Phobius"/>
    </source>
</evidence>
<evidence type="ECO:0000256" key="4">
    <source>
        <dbReference type="PROSITE-ProRule" id="PRU00134"/>
    </source>
</evidence>
<protein>
    <recommendedName>
        <fullName evidence="6">MYND-type domain-containing protein</fullName>
    </recommendedName>
</protein>
<keyword evidence="5" id="KW-1133">Transmembrane helix</keyword>
<dbReference type="SUPFAM" id="SSF63411">
    <property type="entry name" value="LuxS/MPP-like metallohydrolase"/>
    <property type="match status" value="1"/>
</dbReference>
<dbReference type="Gene3D" id="3.30.830.10">
    <property type="entry name" value="Metalloenzyme, LuxS/M16 peptidase-like"/>
    <property type="match status" value="1"/>
</dbReference>
<evidence type="ECO:0000313" key="7">
    <source>
        <dbReference type="EMBL" id="KNC56089.1"/>
    </source>
</evidence>
<organism evidence="7 8">
    <name type="scientific">Thecamonas trahens ATCC 50062</name>
    <dbReference type="NCBI Taxonomy" id="461836"/>
    <lineage>
        <taxon>Eukaryota</taxon>
        <taxon>Apusozoa</taxon>
        <taxon>Apusomonadida</taxon>
        <taxon>Apusomonadidae</taxon>
        <taxon>Thecamonas</taxon>
    </lineage>
</organism>
<keyword evidence="3" id="KW-0862">Zinc</keyword>
<evidence type="ECO:0000256" key="2">
    <source>
        <dbReference type="ARBA" id="ARBA00022771"/>
    </source>
</evidence>
<gene>
    <name evidence="7" type="ORF">AMSG_02102</name>
</gene>
<keyword evidence="2 4" id="KW-0863">Zinc-finger</keyword>
<dbReference type="Gene3D" id="6.10.140.2220">
    <property type="match status" value="1"/>
</dbReference>
<dbReference type="Pfam" id="PF05193">
    <property type="entry name" value="Peptidase_M16_C"/>
    <property type="match status" value="1"/>
</dbReference>
<evidence type="ECO:0000256" key="1">
    <source>
        <dbReference type="ARBA" id="ARBA00022723"/>
    </source>
</evidence>
<keyword evidence="5" id="KW-0472">Membrane</keyword>
<accession>A0A0L0DUX3</accession>